<proteinExistence type="predicted"/>
<feature type="compositionally biased region" description="Basic and acidic residues" evidence="1">
    <location>
        <begin position="300"/>
        <end position="312"/>
    </location>
</feature>
<dbReference type="EMBL" id="JAPTSV010000005">
    <property type="protein sequence ID" value="KAJ1528145.1"/>
    <property type="molecule type" value="Genomic_DNA"/>
</dbReference>
<comment type="caution">
    <text evidence="2">The sequence shown here is derived from an EMBL/GenBank/DDBJ whole genome shotgun (WGS) entry which is preliminary data.</text>
</comment>
<keyword evidence="3" id="KW-1185">Reference proteome</keyword>
<evidence type="ECO:0000313" key="3">
    <source>
        <dbReference type="Proteomes" id="UP001075354"/>
    </source>
</evidence>
<feature type="compositionally biased region" description="Basic and acidic residues" evidence="1">
    <location>
        <begin position="256"/>
        <end position="277"/>
    </location>
</feature>
<protein>
    <submittedName>
        <fullName evidence="2">Uncharacterized protein</fullName>
    </submittedName>
</protein>
<feature type="compositionally biased region" description="Low complexity" evidence="1">
    <location>
        <begin position="181"/>
        <end position="193"/>
    </location>
</feature>
<dbReference type="AlphaFoldDB" id="A0AAV7XT56"/>
<evidence type="ECO:0000313" key="2">
    <source>
        <dbReference type="EMBL" id="KAJ1528145.1"/>
    </source>
</evidence>
<name>A0AAV7XT56_9NEOP</name>
<sequence length="844" mass="92825">MAQDGNIWFDDSFDWDGLHYIEDDVELENFMLAVDLPESENISYGDTFRSGVAVTSTQEVSDSPLSPAEVVDVDASTLLMSDLNETSLEVSLLNETFKYGLCGKGHRLQGCLYGGDECVGDHGQAFCRCGLESVLDTSTDFGCFITPPLVDLVSSDDEAMSGESEAPAAVPVVPLDDSTISDSGCGSASGSRSASEDDEVVGGRGRNRRRFFSSSSESDDDEEVRGHRGPKRMRLLSSESESSEEEGEEVGDDANDNDHHDDHDGDHDHGDDGHDGDDSSSNGNDGYHDASYGDDAVGDDSGHQDHEDDSGMRGKRCQIQSSSSSGESGDEEEGKIGSETEEGSLSGGESVVSDQNGGEGAVIQEGGAAPQLVQLVGVNTRRVQRFNYDFNELHFEVLPRPADIPALDWIYLVVEQLLEQSWVGVDEEDYIGLEVFAPNGEADGEEFRAFHIAITQKQNIDAGTIMDRIAALSQSNQNLFVTGQIRINFLHQRMPTGGRRPPAWGQADHELFTGRKRSLLSIKTPNGERYCFARCLLEGEAYQEWLRAKEGGDEVIVREACRKKDRLRKGSQRKRCEKIIRDAGLDLRVIIRKGVSVAAPHAPLPGPPPKNGEVSIPHTAVVSAPADRCDPVPDKSNLPTEHLEHPTNDDPQGNILPEEATAFPTDNYQETPDEAMHDGYDFRSQDKDPLPTLCCHTECTADDIMLMTLSLGHRHNLPWVAMVDILKMQNAINGKKKVLTSKLSFMNRLLENNRLEVRNHYFWDECSVYMAAAEPAVSSIVCEYCSTTTNMAKSTTYFASISLESQLKELLADKQVAESILTYRFNRVKDSEENLEDIYDGSEY</sequence>
<reference evidence="2" key="1">
    <citation type="submission" date="2022-12" db="EMBL/GenBank/DDBJ databases">
        <title>Chromosome-level genome assembly of the bean flower thrips Megalurothrips usitatus.</title>
        <authorList>
            <person name="Ma L."/>
            <person name="Liu Q."/>
            <person name="Li H."/>
            <person name="Cai W."/>
        </authorList>
    </citation>
    <scope>NUCLEOTIDE SEQUENCE</scope>
    <source>
        <strain evidence="2">Cailab_2022a</strain>
    </source>
</reference>
<dbReference type="Proteomes" id="UP001075354">
    <property type="component" value="Chromosome 5"/>
</dbReference>
<organism evidence="2 3">
    <name type="scientific">Megalurothrips usitatus</name>
    <name type="common">bean blossom thrips</name>
    <dbReference type="NCBI Taxonomy" id="439358"/>
    <lineage>
        <taxon>Eukaryota</taxon>
        <taxon>Metazoa</taxon>
        <taxon>Ecdysozoa</taxon>
        <taxon>Arthropoda</taxon>
        <taxon>Hexapoda</taxon>
        <taxon>Insecta</taxon>
        <taxon>Pterygota</taxon>
        <taxon>Neoptera</taxon>
        <taxon>Paraneoptera</taxon>
        <taxon>Thysanoptera</taxon>
        <taxon>Terebrantia</taxon>
        <taxon>Thripoidea</taxon>
        <taxon>Thripidae</taxon>
        <taxon>Megalurothrips</taxon>
    </lineage>
</organism>
<feature type="region of interest" description="Disordered" evidence="1">
    <location>
        <begin position="156"/>
        <end position="362"/>
    </location>
</feature>
<feature type="region of interest" description="Disordered" evidence="1">
    <location>
        <begin position="624"/>
        <end position="658"/>
    </location>
</feature>
<evidence type="ECO:0000256" key="1">
    <source>
        <dbReference type="SAM" id="MobiDB-lite"/>
    </source>
</evidence>
<accession>A0AAV7XT56</accession>
<gene>
    <name evidence="2" type="ORF">ONE63_008059</name>
</gene>
<feature type="compositionally biased region" description="Acidic residues" evidence="1">
    <location>
        <begin position="241"/>
        <end position="255"/>
    </location>
</feature>